<feature type="compositionally biased region" description="Basic and acidic residues" evidence="6">
    <location>
        <begin position="1"/>
        <end position="10"/>
    </location>
</feature>
<dbReference type="GO" id="GO:0005886">
    <property type="term" value="C:plasma membrane"/>
    <property type="evidence" value="ECO:0007669"/>
    <property type="project" value="UniProtKB-SubCell"/>
</dbReference>
<evidence type="ECO:0000256" key="4">
    <source>
        <dbReference type="ARBA" id="ARBA00022989"/>
    </source>
</evidence>
<evidence type="ECO:0000256" key="7">
    <source>
        <dbReference type="SAM" id="Phobius"/>
    </source>
</evidence>
<protein>
    <submittedName>
        <fullName evidence="8">Uncharacterized protein</fullName>
    </submittedName>
</protein>
<feature type="transmembrane region" description="Helical" evidence="7">
    <location>
        <begin position="416"/>
        <end position="441"/>
    </location>
</feature>
<evidence type="ECO:0000256" key="5">
    <source>
        <dbReference type="ARBA" id="ARBA00023136"/>
    </source>
</evidence>
<feature type="transmembrane region" description="Helical" evidence="7">
    <location>
        <begin position="184"/>
        <end position="200"/>
    </location>
</feature>
<evidence type="ECO:0000313" key="8">
    <source>
        <dbReference type="EMBL" id="VAX08797.1"/>
    </source>
</evidence>
<reference evidence="8" key="1">
    <citation type="submission" date="2018-06" db="EMBL/GenBank/DDBJ databases">
        <authorList>
            <person name="Zhirakovskaya E."/>
        </authorList>
    </citation>
    <scope>NUCLEOTIDE SEQUENCE</scope>
</reference>
<feature type="transmembrane region" description="Helical" evidence="7">
    <location>
        <begin position="477"/>
        <end position="498"/>
    </location>
</feature>
<organism evidence="8">
    <name type="scientific">hydrothermal vent metagenome</name>
    <dbReference type="NCBI Taxonomy" id="652676"/>
    <lineage>
        <taxon>unclassified sequences</taxon>
        <taxon>metagenomes</taxon>
        <taxon>ecological metagenomes</taxon>
    </lineage>
</organism>
<dbReference type="PANTHER" id="PTHR30250:SF11">
    <property type="entry name" value="O-ANTIGEN TRANSPORTER-RELATED"/>
    <property type="match status" value="1"/>
</dbReference>
<evidence type="ECO:0000256" key="2">
    <source>
        <dbReference type="ARBA" id="ARBA00022475"/>
    </source>
</evidence>
<accession>A0A3B1BW05</accession>
<feature type="transmembrane region" description="Helical" evidence="7">
    <location>
        <begin position="67"/>
        <end position="85"/>
    </location>
</feature>
<feature type="transmembrane region" description="Helical" evidence="7">
    <location>
        <begin position="361"/>
        <end position="385"/>
    </location>
</feature>
<feature type="region of interest" description="Disordered" evidence="6">
    <location>
        <begin position="1"/>
        <end position="21"/>
    </location>
</feature>
<keyword evidence="4 7" id="KW-1133">Transmembrane helix</keyword>
<comment type="subcellular location">
    <subcellularLocation>
        <location evidence="1">Cell membrane</location>
        <topology evidence="1">Multi-pass membrane protein</topology>
    </subcellularLocation>
</comment>
<feature type="transmembrane region" description="Helical" evidence="7">
    <location>
        <begin position="328"/>
        <end position="355"/>
    </location>
</feature>
<keyword evidence="3 7" id="KW-0812">Transmembrane</keyword>
<feature type="transmembrane region" description="Helical" evidence="7">
    <location>
        <begin position="269"/>
        <end position="292"/>
    </location>
</feature>
<proteinExistence type="predicted"/>
<dbReference type="EMBL" id="UOFW01000247">
    <property type="protein sequence ID" value="VAX08797.1"/>
    <property type="molecule type" value="Genomic_DNA"/>
</dbReference>
<sequence>MTDFPPDTHIKNSPNIPIAKNNPAGNQKDLLSGAGANLFGFVIRLGARLPFLLVVTLLYGTEIFGKYLLAVTIVETLTAIILFGFKRSIFHFLYDDIDNGDMSGLLNSIKTAMFLCIVIAAIILIPIYIWKDFLFSFFPNGMAKGVLIILPTAFVYALTEILLTATRAARKMRYEVTAKSIIEPYVLLVFSAGFYILNMVEAGLFIAYWMMNISIFIYAIYAFGKTYDTAAYAWGRISWVKVKSMISFSAPTAAYDLIGVIILRIDIYLLAAIVSPSALGVYGIALQIVTIIKKIRQSFDPILEPVISQTLKQSKLGNVNEELSRVSYWIFSIQALIFTLLIFYGAGLLGLFNIAGGNASLTLLFLIGAVMIQGSFGLSELLFIYKKPNVNLILSLVILSFHASFCYFLSLKFGILGAAISLVISYSLTEIIRLSLAKYFFGTIPLNRTILKPFLMAAVLYGYLFLLSVFIELYSATGLVLGIIGGVFVYLLAFLIIAQKEERFILMKKIRFKRF</sequence>
<keyword evidence="2" id="KW-1003">Cell membrane</keyword>
<feature type="transmembrane region" description="Helical" evidence="7">
    <location>
        <begin position="392"/>
        <end position="410"/>
    </location>
</feature>
<feature type="transmembrane region" description="Helical" evidence="7">
    <location>
        <begin position="112"/>
        <end position="130"/>
    </location>
</feature>
<dbReference type="InterPro" id="IPR050833">
    <property type="entry name" value="Poly_Biosynth_Transport"/>
</dbReference>
<dbReference type="AlphaFoldDB" id="A0A3B1BW05"/>
<name>A0A3B1BW05_9ZZZZ</name>
<feature type="transmembrane region" description="Helical" evidence="7">
    <location>
        <begin position="142"/>
        <end position="163"/>
    </location>
</feature>
<feature type="transmembrane region" description="Helical" evidence="7">
    <location>
        <begin position="206"/>
        <end position="224"/>
    </location>
</feature>
<dbReference type="PANTHER" id="PTHR30250">
    <property type="entry name" value="PST FAMILY PREDICTED COLANIC ACID TRANSPORTER"/>
    <property type="match status" value="1"/>
</dbReference>
<keyword evidence="5 7" id="KW-0472">Membrane</keyword>
<evidence type="ECO:0000256" key="6">
    <source>
        <dbReference type="SAM" id="MobiDB-lite"/>
    </source>
</evidence>
<gene>
    <name evidence="8" type="ORF">MNBD_ALPHA03-1841</name>
</gene>
<feature type="transmembrane region" description="Helical" evidence="7">
    <location>
        <begin position="453"/>
        <end position="471"/>
    </location>
</feature>
<dbReference type="Pfam" id="PF13440">
    <property type="entry name" value="Polysacc_synt_3"/>
    <property type="match status" value="1"/>
</dbReference>
<feature type="transmembrane region" description="Helical" evidence="7">
    <location>
        <begin position="245"/>
        <end position="263"/>
    </location>
</feature>
<evidence type="ECO:0000256" key="3">
    <source>
        <dbReference type="ARBA" id="ARBA00022692"/>
    </source>
</evidence>
<evidence type="ECO:0000256" key="1">
    <source>
        <dbReference type="ARBA" id="ARBA00004651"/>
    </source>
</evidence>